<keyword evidence="2" id="KW-0732">Signal</keyword>
<evidence type="ECO:0000256" key="1">
    <source>
        <dbReference type="SAM" id="MobiDB-lite"/>
    </source>
</evidence>
<dbReference type="RefSeq" id="WP_101174419.1">
    <property type="nucleotide sequence ID" value="NZ_JAKRKB010000012.1"/>
</dbReference>
<evidence type="ECO:0000313" key="4">
    <source>
        <dbReference type="Proteomes" id="UP000233249"/>
    </source>
</evidence>
<proteinExistence type="predicted"/>
<evidence type="ECO:0000256" key="2">
    <source>
        <dbReference type="SAM" id="SignalP"/>
    </source>
</evidence>
<sequence>MRAQRFLATAGAAAILTAGAIVPAHAEDGGEGSGAPAEGSSLPVDTREYDELDVTPEQREELVKRKQELSSEQAEVTFDVVKSITKIALFFSGVGIPALPLLSAI</sequence>
<feature type="signal peptide" evidence="2">
    <location>
        <begin position="1"/>
        <end position="26"/>
    </location>
</feature>
<dbReference type="AlphaFoldDB" id="A0A2N0X4V0"/>
<protein>
    <submittedName>
        <fullName evidence="3">Uncharacterized protein</fullName>
    </submittedName>
</protein>
<comment type="caution">
    <text evidence="3">The sequence shown here is derived from an EMBL/GenBank/DDBJ whole genome shotgun (WGS) entry which is preliminary data.</text>
</comment>
<reference evidence="3 4" key="1">
    <citation type="submission" date="2017-12" db="EMBL/GenBank/DDBJ databases">
        <title>Corynebacterium mastitidis 16-1433 Genome.</title>
        <authorList>
            <person name="Gulvik C.A."/>
        </authorList>
    </citation>
    <scope>NUCLEOTIDE SEQUENCE [LARGE SCALE GENOMIC DNA]</scope>
    <source>
        <strain evidence="3 4">16-1433</strain>
    </source>
</reference>
<dbReference type="Proteomes" id="UP000233249">
    <property type="component" value="Unassembled WGS sequence"/>
</dbReference>
<evidence type="ECO:0000313" key="3">
    <source>
        <dbReference type="EMBL" id="PKF67727.1"/>
    </source>
</evidence>
<organism evidence="3 4">
    <name type="scientific">Corynebacterium mastitidis</name>
    <dbReference type="NCBI Taxonomy" id="161890"/>
    <lineage>
        <taxon>Bacteria</taxon>
        <taxon>Bacillati</taxon>
        <taxon>Actinomycetota</taxon>
        <taxon>Actinomycetes</taxon>
        <taxon>Mycobacteriales</taxon>
        <taxon>Corynebacteriaceae</taxon>
        <taxon>Corynebacterium</taxon>
    </lineage>
</organism>
<feature type="region of interest" description="Disordered" evidence="1">
    <location>
        <begin position="26"/>
        <end position="50"/>
    </location>
</feature>
<accession>A0A2N0X4V0</accession>
<dbReference type="EMBL" id="PJAF01000049">
    <property type="protein sequence ID" value="PKF67727.1"/>
    <property type="molecule type" value="Genomic_DNA"/>
</dbReference>
<name>A0A2N0X4V0_9CORY</name>
<feature type="chain" id="PRO_5014677375" evidence="2">
    <location>
        <begin position="27"/>
        <end position="105"/>
    </location>
</feature>
<gene>
    <name evidence="3" type="ORF">CXB45_10780</name>
</gene>
<dbReference type="OrthoDB" id="9922453at2"/>